<evidence type="ECO:0000313" key="2">
    <source>
        <dbReference type="RefSeq" id="XP_075112714.1"/>
    </source>
</evidence>
<gene>
    <name evidence="2" type="primary">LOC107774086</name>
</gene>
<reference evidence="1" key="1">
    <citation type="journal article" date="2014" name="Nat. Commun.">
        <title>The tobacco genome sequence and its comparison with those of tomato and potato.</title>
        <authorList>
            <person name="Sierro N."/>
            <person name="Battey J.N."/>
            <person name="Ouadi S."/>
            <person name="Bakaher N."/>
            <person name="Bovet L."/>
            <person name="Willig A."/>
            <person name="Goepfert S."/>
            <person name="Peitsch M.C."/>
            <person name="Ivanov N.V."/>
        </authorList>
    </citation>
    <scope>NUCLEOTIDE SEQUENCE [LARGE SCALE GENOMIC DNA]</scope>
</reference>
<protein>
    <submittedName>
        <fullName evidence="2">Uncharacterized protein LOC107774086 isoform X2</fullName>
    </submittedName>
</protein>
<keyword evidence="1" id="KW-1185">Reference proteome</keyword>
<name>A0AC58UU78_TOBAC</name>
<accession>A0AC58UU78</accession>
<dbReference type="Proteomes" id="UP000790787">
    <property type="component" value="Chromosome 6"/>
</dbReference>
<dbReference type="RefSeq" id="XP_075112714.1">
    <property type="nucleotide sequence ID" value="XM_075256613.1"/>
</dbReference>
<reference evidence="2" key="2">
    <citation type="submission" date="2025-08" db="UniProtKB">
        <authorList>
            <consortium name="RefSeq"/>
        </authorList>
    </citation>
    <scope>IDENTIFICATION</scope>
    <source>
        <tissue evidence="2">Leaf</tissue>
    </source>
</reference>
<organism evidence="1 2">
    <name type="scientific">Nicotiana tabacum</name>
    <name type="common">Common tobacco</name>
    <dbReference type="NCBI Taxonomy" id="4097"/>
    <lineage>
        <taxon>Eukaryota</taxon>
        <taxon>Viridiplantae</taxon>
        <taxon>Streptophyta</taxon>
        <taxon>Embryophyta</taxon>
        <taxon>Tracheophyta</taxon>
        <taxon>Spermatophyta</taxon>
        <taxon>Magnoliopsida</taxon>
        <taxon>eudicotyledons</taxon>
        <taxon>Gunneridae</taxon>
        <taxon>Pentapetalae</taxon>
        <taxon>asterids</taxon>
        <taxon>lamiids</taxon>
        <taxon>Solanales</taxon>
        <taxon>Solanaceae</taxon>
        <taxon>Nicotianoideae</taxon>
        <taxon>Nicotianeae</taxon>
        <taxon>Nicotiana</taxon>
    </lineage>
</organism>
<sequence length="168" mass="18959">MPFGIGGRQMRTNILGQLTTVNSTSDATTSKRSRKKKTLTELKEEEILLIKERKQLKKELALVRINLEKQRDTNQNLKRMKLDLHPQQANERGTPVACDGRSLGQYQQEVLPSNPIIPIFREKAANKVSILPSYLEEQQDVAALESKFVLPDLNIPFGEDSSTEILCG</sequence>
<evidence type="ECO:0000313" key="1">
    <source>
        <dbReference type="Proteomes" id="UP000790787"/>
    </source>
</evidence>
<proteinExistence type="predicted"/>